<keyword evidence="7 9" id="KW-0472">Membrane</keyword>
<feature type="transmembrane region" description="Helical" evidence="9">
    <location>
        <begin position="237"/>
        <end position="260"/>
    </location>
</feature>
<feature type="region of interest" description="Disordered" evidence="8">
    <location>
        <begin position="1"/>
        <end position="37"/>
    </location>
</feature>
<comment type="caution">
    <text evidence="11">The sequence shown here is derived from an EMBL/GenBank/DDBJ whole genome shotgun (WGS) entry which is preliminary data.</text>
</comment>
<dbReference type="Gene3D" id="1.20.1250.20">
    <property type="entry name" value="MFS general substrate transporter like domains"/>
    <property type="match status" value="1"/>
</dbReference>
<feature type="transmembrane region" description="Helical" evidence="9">
    <location>
        <begin position="482"/>
        <end position="502"/>
    </location>
</feature>
<dbReference type="PROSITE" id="PS50850">
    <property type="entry name" value="MFS"/>
    <property type="match status" value="1"/>
</dbReference>
<feature type="transmembrane region" description="Helical" evidence="9">
    <location>
        <begin position="52"/>
        <end position="78"/>
    </location>
</feature>
<feature type="transmembrane region" description="Helical" evidence="9">
    <location>
        <begin position="204"/>
        <end position="225"/>
    </location>
</feature>
<keyword evidence="5 9" id="KW-0812">Transmembrane</keyword>
<evidence type="ECO:0000256" key="3">
    <source>
        <dbReference type="ARBA" id="ARBA00022448"/>
    </source>
</evidence>
<feature type="transmembrane region" description="Helical" evidence="9">
    <location>
        <begin position="339"/>
        <end position="362"/>
    </location>
</feature>
<dbReference type="InterPro" id="IPR011701">
    <property type="entry name" value="MFS"/>
</dbReference>
<feature type="transmembrane region" description="Helical" evidence="9">
    <location>
        <begin position="307"/>
        <end position="333"/>
    </location>
</feature>
<dbReference type="SUPFAM" id="SSF103473">
    <property type="entry name" value="MFS general substrate transporter"/>
    <property type="match status" value="1"/>
</dbReference>
<feature type="transmembrane region" description="Helical" evidence="9">
    <location>
        <begin position="177"/>
        <end position="198"/>
    </location>
</feature>
<keyword evidence="4" id="KW-1003">Cell membrane</keyword>
<dbReference type="PRINTS" id="PR01036">
    <property type="entry name" value="TCRTETB"/>
</dbReference>
<dbReference type="InterPro" id="IPR020846">
    <property type="entry name" value="MFS_dom"/>
</dbReference>
<dbReference type="Pfam" id="PF07690">
    <property type="entry name" value="MFS_1"/>
    <property type="match status" value="1"/>
</dbReference>
<dbReference type="PANTHER" id="PTHR42718:SF9">
    <property type="entry name" value="MAJOR FACILITATOR SUPERFAMILY MULTIDRUG TRANSPORTER MFSC"/>
    <property type="match status" value="1"/>
</dbReference>
<dbReference type="CDD" id="cd17503">
    <property type="entry name" value="MFS_LmrB_MDR_like"/>
    <property type="match status" value="1"/>
</dbReference>
<feature type="domain" description="Major facilitator superfamily (MFS) profile" evidence="10">
    <location>
        <begin position="52"/>
        <end position="506"/>
    </location>
</feature>
<dbReference type="GO" id="GO:0022857">
    <property type="term" value="F:transmembrane transporter activity"/>
    <property type="evidence" value="ECO:0007669"/>
    <property type="project" value="InterPro"/>
</dbReference>
<name>A0AAE4R3X3_9ACTN</name>
<evidence type="ECO:0000256" key="5">
    <source>
        <dbReference type="ARBA" id="ARBA00022692"/>
    </source>
</evidence>
<reference evidence="11" key="1">
    <citation type="submission" date="2023-10" db="EMBL/GenBank/DDBJ databases">
        <title>Development of a sustainable strategy for remediation of hydrocarbon-contaminated territories based on the waste exchange concept.</title>
        <authorList>
            <person name="Krivoruchko A."/>
        </authorList>
    </citation>
    <scope>NUCLEOTIDE SEQUENCE</scope>
    <source>
        <strain evidence="11">IEGM 1175</strain>
    </source>
</reference>
<feature type="transmembrane region" description="Helical" evidence="9">
    <location>
        <begin position="266"/>
        <end position="286"/>
    </location>
</feature>
<dbReference type="AlphaFoldDB" id="A0AAE4R3X3"/>
<evidence type="ECO:0000256" key="6">
    <source>
        <dbReference type="ARBA" id="ARBA00022989"/>
    </source>
</evidence>
<evidence type="ECO:0000259" key="10">
    <source>
        <dbReference type="PROSITE" id="PS50850"/>
    </source>
</evidence>
<comment type="subcellular location">
    <subcellularLocation>
        <location evidence="1">Cell membrane</location>
        <topology evidence="1">Multi-pass membrane protein</topology>
    </subcellularLocation>
</comment>
<dbReference type="EMBL" id="JAWLKJ010000004">
    <property type="protein sequence ID" value="MDV6300516.1"/>
    <property type="molecule type" value="Genomic_DNA"/>
</dbReference>
<evidence type="ECO:0000256" key="2">
    <source>
        <dbReference type="ARBA" id="ARBA00008537"/>
    </source>
</evidence>
<evidence type="ECO:0000256" key="4">
    <source>
        <dbReference type="ARBA" id="ARBA00022475"/>
    </source>
</evidence>
<dbReference type="RefSeq" id="WP_317470958.1">
    <property type="nucleotide sequence ID" value="NZ_JAWLKJ010000004.1"/>
</dbReference>
<feature type="transmembrane region" description="Helical" evidence="9">
    <location>
        <begin position="374"/>
        <end position="392"/>
    </location>
</feature>
<evidence type="ECO:0000256" key="7">
    <source>
        <dbReference type="ARBA" id="ARBA00023136"/>
    </source>
</evidence>
<accession>A0AAE4R3X3</accession>
<organism evidence="11 12">
    <name type="scientific">Dietzia maris</name>
    <dbReference type="NCBI Taxonomy" id="37915"/>
    <lineage>
        <taxon>Bacteria</taxon>
        <taxon>Bacillati</taxon>
        <taxon>Actinomycetota</taxon>
        <taxon>Actinomycetes</taxon>
        <taxon>Mycobacteriales</taxon>
        <taxon>Dietziaceae</taxon>
        <taxon>Dietzia</taxon>
    </lineage>
</organism>
<feature type="compositionally biased region" description="Low complexity" evidence="8">
    <location>
        <begin position="18"/>
        <end position="30"/>
    </location>
</feature>
<dbReference type="NCBIfam" id="TIGR00711">
    <property type="entry name" value="efflux_EmrB"/>
    <property type="match status" value="1"/>
</dbReference>
<keyword evidence="6 9" id="KW-1133">Transmembrane helix</keyword>
<evidence type="ECO:0000313" key="12">
    <source>
        <dbReference type="Proteomes" id="UP001185873"/>
    </source>
</evidence>
<dbReference type="Gene3D" id="1.20.1720.10">
    <property type="entry name" value="Multidrug resistance protein D"/>
    <property type="match status" value="1"/>
</dbReference>
<evidence type="ECO:0000313" key="11">
    <source>
        <dbReference type="EMBL" id="MDV6300516.1"/>
    </source>
</evidence>
<dbReference type="InterPro" id="IPR004638">
    <property type="entry name" value="EmrB-like"/>
</dbReference>
<sequence>MTNIAEGEAAPPAPPTSATPADTAATSAVPPGSPAPVPAEAPALPRRQLAGIIGALALGAFLMILNETVLTVALPSIMADYGVSAAAGQWLTTGFLLTMAVVIPITGFLLQRFPMRALFVFALGSFLAGTLLAIVAPVFGVLLAARVLQAVGTAIVMPLLMSTTLTLVPLRHRGTVMGLNSIVIAVGPAIGPTVSGIVVNSLSWHWIFVGMTPLAVLILVLGIVFIKIPSATRRVPLDVPSVVLSVLAFGGLVYAISIFGDVLTEPVLPLAGAALGLVALAAFVARQIGLARTGGELLNLQPFANRTFSLSVAMIMIAMGTLLGTVVILPIFLQNGSGLSTLTIGMMLLPGGLVQVAVGPVFGRVFDRHGPRPVLIPGALMLALGQWLFTTIHPDTALGLIVAFHTVFCIGLAMLMTGLLSAALSDVPQRLYGHGSAIFNTAQQLGGAIGTTIFVTVMSTVSLGRTDGGAPLVDGLFEGAHIAFLVGGVLATVAVVCSLFVTRAPQHH</sequence>
<feature type="transmembrane region" description="Helical" evidence="9">
    <location>
        <begin position="90"/>
        <end position="110"/>
    </location>
</feature>
<protein>
    <submittedName>
        <fullName evidence="11">MDR family MFS transporter</fullName>
    </submittedName>
</protein>
<dbReference type="Proteomes" id="UP001185873">
    <property type="component" value="Unassembled WGS sequence"/>
</dbReference>
<feature type="transmembrane region" description="Helical" evidence="9">
    <location>
        <begin position="398"/>
        <end position="424"/>
    </location>
</feature>
<keyword evidence="3" id="KW-0813">Transport</keyword>
<evidence type="ECO:0000256" key="1">
    <source>
        <dbReference type="ARBA" id="ARBA00004651"/>
    </source>
</evidence>
<dbReference type="GO" id="GO:0005886">
    <property type="term" value="C:plasma membrane"/>
    <property type="evidence" value="ECO:0007669"/>
    <property type="project" value="UniProtKB-SubCell"/>
</dbReference>
<dbReference type="InterPro" id="IPR036259">
    <property type="entry name" value="MFS_trans_sf"/>
</dbReference>
<gene>
    <name evidence="11" type="ORF">R3P82_15510</name>
</gene>
<comment type="similarity">
    <text evidence="2">Belongs to the major facilitator superfamily. EmrB family.</text>
</comment>
<feature type="transmembrane region" description="Helical" evidence="9">
    <location>
        <begin position="117"/>
        <end position="144"/>
    </location>
</feature>
<evidence type="ECO:0000256" key="9">
    <source>
        <dbReference type="SAM" id="Phobius"/>
    </source>
</evidence>
<proteinExistence type="inferred from homology"/>
<feature type="transmembrane region" description="Helical" evidence="9">
    <location>
        <begin position="445"/>
        <end position="462"/>
    </location>
</feature>
<dbReference type="PANTHER" id="PTHR42718">
    <property type="entry name" value="MAJOR FACILITATOR SUPERFAMILY MULTIDRUG TRANSPORTER MFSC"/>
    <property type="match status" value="1"/>
</dbReference>
<evidence type="ECO:0000256" key="8">
    <source>
        <dbReference type="SAM" id="MobiDB-lite"/>
    </source>
</evidence>
<feature type="transmembrane region" description="Helical" evidence="9">
    <location>
        <begin position="150"/>
        <end position="170"/>
    </location>
</feature>